<dbReference type="InterPro" id="IPR013094">
    <property type="entry name" value="AB_hydrolase_3"/>
</dbReference>
<dbReference type="AlphaFoldDB" id="A0A1L9VYH7"/>
<accession>A0A1L9VYH7</accession>
<dbReference type="EMBL" id="KV878888">
    <property type="protein sequence ID" value="OJJ88978.1"/>
    <property type="molecule type" value="Genomic_DNA"/>
</dbReference>
<keyword evidence="3" id="KW-1185">Reference proteome</keyword>
<dbReference type="GO" id="GO:0016787">
    <property type="term" value="F:hydrolase activity"/>
    <property type="evidence" value="ECO:0007669"/>
    <property type="project" value="InterPro"/>
</dbReference>
<sequence>MDSLIAQASDYSRFNDFKILTTTYKVVYNHEITVDILYPKHLHDSSHQHLRATPRPVLLRYHGGGLICGHSLFPPFFNKWYLELAQEHSAMIVSPNYRLMPESSILEILEDVEDHWDWMHAWLPTFLENETSGEIKAELGRILAVGDSAGGYLSLQMGLSHPTEIRAVNAVYPMTNPKVPCFTAEQLRPVFNITTPPKDALDRHLSDLKEQEALSETPIVKSAESSPDRLTLNFSICQHGQMGRLLPYDTITPYPLERLDAGARFPRGGVVVLHGRDDTVAPIEQSYSLKDKVEDVDPTSNFRLVVRDGEHGFDHSAELHDAWLWAAIQDIVKTWLD</sequence>
<dbReference type="RefSeq" id="XP_022405640.1">
    <property type="nucleotide sequence ID" value="XM_022549516.1"/>
</dbReference>
<dbReference type="PANTHER" id="PTHR23024:SF339">
    <property type="entry name" value="ALPHA_BETA HYDROLASE FOLD-3 DOMAIN-CONTAINING PROTEIN"/>
    <property type="match status" value="1"/>
</dbReference>
<dbReference type="GeneID" id="34465776"/>
<protein>
    <recommendedName>
        <fullName evidence="1">Alpha/beta hydrolase fold-3 domain-containing protein</fullName>
    </recommendedName>
</protein>
<dbReference type="PANTHER" id="PTHR23024">
    <property type="entry name" value="ARYLACETAMIDE DEACETYLASE"/>
    <property type="match status" value="1"/>
</dbReference>
<feature type="domain" description="Alpha/beta hydrolase fold-3" evidence="1">
    <location>
        <begin position="59"/>
        <end position="177"/>
    </location>
</feature>
<proteinExistence type="predicted"/>
<dbReference type="InterPro" id="IPR029058">
    <property type="entry name" value="AB_hydrolase_fold"/>
</dbReference>
<dbReference type="Gene3D" id="3.40.50.1820">
    <property type="entry name" value="alpha/beta hydrolase"/>
    <property type="match status" value="1"/>
</dbReference>
<name>A0A1L9VYH7_ASPGL</name>
<gene>
    <name evidence="2" type="ORF">ASPGLDRAFT_70820</name>
</gene>
<evidence type="ECO:0000313" key="2">
    <source>
        <dbReference type="EMBL" id="OJJ88978.1"/>
    </source>
</evidence>
<organism evidence="2 3">
    <name type="scientific">Aspergillus glaucus CBS 516.65</name>
    <dbReference type="NCBI Taxonomy" id="1160497"/>
    <lineage>
        <taxon>Eukaryota</taxon>
        <taxon>Fungi</taxon>
        <taxon>Dikarya</taxon>
        <taxon>Ascomycota</taxon>
        <taxon>Pezizomycotina</taxon>
        <taxon>Eurotiomycetes</taxon>
        <taxon>Eurotiomycetidae</taxon>
        <taxon>Eurotiales</taxon>
        <taxon>Aspergillaceae</taxon>
        <taxon>Aspergillus</taxon>
        <taxon>Aspergillus subgen. Aspergillus</taxon>
    </lineage>
</organism>
<dbReference type="Proteomes" id="UP000184300">
    <property type="component" value="Unassembled WGS sequence"/>
</dbReference>
<dbReference type="STRING" id="1160497.A0A1L9VYH7"/>
<dbReference type="VEuPathDB" id="FungiDB:ASPGLDRAFT_70820"/>
<dbReference type="InterPro" id="IPR050466">
    <property type="entry name" value="Carboxylest/Gibb_receptor"/>
</dbReference>
<reference evidence="3" key="1">
    <citation type="journal article" date="2017" name="Genome Biol.">
        <title>Comparative genomics reveals high biological diversity and specific adaptations in the industrially and medically important fungal genus Aspergillus.</title>
        <authorList>
            <person name="de Vries R.P."/>
            <person name="Riley R."/>
            <person name="Wiebenga A."/>
            <person name="Aguilar-Osorio G."/>
            <person name="Amillis S."/>
            <person name="Uchima C.A."/>
            <person name="Anderluh G."/>
            <person name="Asadollahi M."/>
            <person name="Askin M."/>
            <person name="Barry K."/>
            <person name="Battaglia E."/>
            <person name="Bayram O."/>
            <person name="Benocci T."/>
            <person name="Braus-Stromeyer S.A."/>
            <person name="Caldana C."/>
            <person name="Canovas D."/>
            <person name="Cerqueira G.C."/>
            <person name="Chen F."/>
            <person name="Chen W."/>
            <person name="Choi C."/>
            <person name="Clum A."/>
            <person name="Dos Santos R.A."/>
            <person name="Damasio A.R."/>
            <person name="Diallinas G."/>
            <person name="Emri T."/>
            <person name="Fekete E."/>
            <person name="Flipphi M."/>
            <person name="Freyberg S."/>
            <person name="Gallo A."/>
            <person name="Gournas C."/>
            <person name="Habgood R."/>
            <person name="Hainaut M."/>
            <person name="Harispe M.L."/>
            <person name="Henrissat B."/>
            <person name="Hilden K.S."/>
            <person name="Hope R."/>
            <person name="Hossain A."/>
            <person name="Karabika E."/>
            <person name="Karaffa L."/>
            <person name="Karanyi Z."/>
            <person name="Krasevec N."/>
            <person name="Kuo A."/>
            <person name="Kusch H."/>
            <person name="LaButti K."/>
            <person name="Lagendijk E.L."/>
            <person name="Lapidus A."/>
            <person name="Levasseur A."/>
            <person name="Lindquist E."/>
            <person name="Lipzen A."/>
            <person name="Logrieco A.F."/>
            <person name="MacCabe A."/>
            <person name="Maekelae M.R."/>
            <person name="Malavazi I."/>
            <person name="Melin P."/>
            <person name="Meyer V."/>
            <person name="Mielnichuk N."/>
            <person name="Miskei M."/>
            <person name="Molnar A.P."/>
            <person name="Mule G."/>
            <person name="Ngan C.Y."/>
            <person name="Orejas M."/>
            <person name="Orosz E."/>
            <person name="Ouedraogo J.P."/>
            <person name="Overkamp K.M."/>
            <person name="Park H.-S."/>
            <person name="Perrone G."/>
            <person name="Piumi F."/>
            <person name="Punt P.J."/>
            <person name="Ram A.F."/>
            <person name="Ramon A."/>
            <person name="Rauscher S."/>
            <person name="Record E."/>
            <person name="Riano-Pachon D.M."/>
            <person name="Robert V."/>
            <person name="Roehrig J."/>
            <person name="Ruller R."/>
            <person name="Salamov A."/>
            <person name="Salih N.S."/>
            <person name="Samson R.A."/>
            <person name="Sandor E."/>
            <person name="Sanguinetti M."/>
            <person name="Schuetze T."/>
            <person name="Sepcic K."/>
            <person name="Shelest E."/>
            <person name="Sherlock G."/>
            <person name="Sophianopoulou V."/>
            <person name="Squina F.M."/>
            <person name="Sun H."/>
            <person name="Susca A."/>
            <person name="Todd R.B."/>
            <person name="Tsang A."/>
            <person name="Unkles S.E."/>
            <person name="van de Wiele N."/>
            <person name="van Rossen-Uffink D."/>
            <person name="Oliveira J.V."/>
            <person name="Vesth T.C."/>
            <person name="Visser J."/>
            <person name="Yu J.-H."/>
            <person name="Zhou M."/>
            <person name="Andersen M.R."/>
            <person name="Archer D.B."/>
            <person name="Baker S.E."/>
            <person name="Benoit I."/>
            <person name="Brakhage A.A."/>
            <person name="Braus G.H."/>
            <person name="Fischer R."/>
            <person name="Frisvad J.C."/>
            <person name="Goldman G.H."/>
            <person name="Houbraken J."/>
            <person name="Oakley B."/>
            <person name="Pocsi I."/>
            <person name="Scazzocchio C."/>
            <person name="Seiboth B."/>
            <person name="vanKuyk P.A."/>
            <person name="Wortman J."/>
            <person name="Dyer P.S."/>
            <person name="Grigoriev I.V."/>
        </authorList>
    </citation>
    <scope>NUCLEOTIDE SEQUENCE [LARGE SCALE GENOMIC DNA]</scope>
    <source>
        <strain evidence="3">CBS 516.65</strain>
    </source>
</reference>
<dbReference type="SUPFAM" id="SSF53474">
    <property type="entry name" value="alpha/beta-Hydrolases"/>
    <property type="match status" value="1"/>
</dbReference>
<dbReference type="Pfam" id="PF07859">
    <property type="entry name" value="Abhydrolase_3"/>
    <property type="match status" value="1"/>
</dbReference>
<dbReference type="OrthoDB" id="19653at2759"/>
<evidence type="ECO:0000259" key="1">
    <source>
        <dbReference type="Pfam" id="PF07859"/>
    </source>
</evidence>
<evidence type="ECO:0000313" key="3">
    <source>
        <dbReference type="Proteomes" id="UP000184300"/>
    </source>
</evidence>